<keyword evidence="2" id="KW-1185">Reference proteome</keyword>
<proteinExistence type="predicted"/>
<reference evidence="2" key="1">
    <citation type="journal article" date="2019" name="Curr. Biol.">
        <title>Genome Sequence of Striga asiatica Provides Insight into the Evolution of Plant Parasitism.</title>
        <authorList>
            <person name="Yoshida S."/>
            <person name="Kim S."/>
            <person name="Wafula E.K."/>
            <person name="Tanskanen J."/>
            <person name="Kim Y.M."/>
            <person name="Honaas L."/>
            <person name="Yang Z."/>
            <person name="Spallek T."/>
            <person name="Conn C.E."/>
            <person name="Ichihashi Y."/>
            <person name="Cheong K."/>
            <person name="Cui S."/>
            <person name="Der J.P."/>
            <person name="Gundlach H."/>
            <person name="Jiao Y."/>
            <person name="Hori C."/>
            <person name="Ishida J.K."/>
            <person name="Kasahara H."/>
            <person name="Kiba T."/>
            <person name="Kim M.S."/>
            <person name="Koo N."/>
            <person name="Laohavisit A."/>
            <person name="Lee Y.H."/>
            <person name="Lumba S."/>
            <person name="McCourt P."/>
            <person name="Mortimer J.C."/>
            <person name="Mutuku J.M."/>
            <person name="Nomura T."/>
            <person name="Sasaki-Sekimoto Y."/>
            <person name="Seto Y."/>
            <person name="Wang Y."/>
            <person name="Wakatake T."/>
            <person name="Sakakibara H."/>
            <person name="Demura T."/>
            <person name="Yamaguchi S."/>
            <person name="Yoneyama K."/>
            <person name="Manabe R.I."/>
            <person name="Nelson D.C."/>
            <person name="Schulman A.H."/>
            <person name="Timko M.P."/>
            <person name="dePamphilis C.W."/>
            <person name="Choi D."/>
            <person name="Shirasu K."/>
        </authorList>
    </citation>
    <scope>NUCLEOTIDE SEQUENCE [LARGE SCALE GENOMIC DNA]</scope>
    <source>
        <strain evidence="2">cv. UVA1</strain>
    </source>
</reference>
<gene>
    <name evidence="1" type="ORF">STAS_05820</name>
</gene>
<name>A0A5A7PAM2_STRAF</name>
<organism evidence="1 2">
    <name type="scientific">Striga asiatica</name>
    <name type="common">Asiatic witchweed</name>
    <name type="synonym">Buchnera asiatica</name>
    <dbReference type="NCBI Taxonomy" id="4170"/>
    <lineage>
        <taxon>Eukaryota</taxon>
        <taxon>Viridiplantae</taxon>
        <taxon>Streptophyta</taxon>
        <taxon>Embryophyta</taxon>
        <taxon>Tracheophyta</taxon>
        <taxon>Spermatophyta</taxon>
        <taxon>Magnoliopsida</taxon>
        <taxon>eudicotyledons</taxon>
        <taxon>Gunneridae</taxon>
        <taxon>Pentapetalae</taxon>
        <taxon>asterids</taxon>
        <taxon>lamiids</taxon>
        <taxon>Lamiales</taxon>
        <taxon>Orobanchaceae</taxon>
        <taxon>Buchnereae</taxon>
        <taxon>Striga</taxon>
    </lineage>
</organism>
<evidence type="ECO:0000313" key="1">
    <source>
        <dbReference type="EMBL" id="GER29923.1"/>
    </source>
</evidence>
<comment type="caution">
    <text evidence="1">The sequence shown here is derived from an EMBL/GenBank/DDBJ whole genome shotgun (WGS) entry which is preliminary data.</text>
</comment>
<protein>
    <submittedName>
        <fullName evidence="1">Cytochrome P450</fullName>
    </submittedName>
</protein>
<dbReference type="AlphaFoldDB" id="A0A5A7PAM2"/>
<accession>A0A5A7PAM2</accession>
<dbReference type="Proteomes" id="UP000325081">
    <property type="component" value="Unassembled WGS sequence"/>
</dbReference>
<sequence>MTELVSVELGYGEARDLEVLGNEFSAIRAATTPAPPAFATFSTSSATSMSPHVSQNTIFPEKLLSNIIQFLPYARGRGFRSPVERPLLSSSKISREPSVHCAGGDGRHPWGNIRHCAFRRAAVPGRCNDRNTPVHGTKRPDRDGIFLIRIASIRSDGHGDYVDPILHRFNVGNRAARHVAYLVGCNSCLGRNSDGRAVSIFGISHVLDGPSCSRGRRVRAVPEVRSIGIDPSANEFVVALNPILTPPFPFLLGWEATKALVVEARVLGIYTDVEESDDDVRAVIGFIRHWRTNGKVIIEAFKGGLIPVLDLCKLCRFHDIIDTNNS</sequence>
<dbReference type="EMBL" id="BKCP01004294">
    <property type="protein sequence ID" value="GER29923.1"/>
    <property type="molecule type" value="Genomic_DNA"/>
</dbReference>
<evidence type="ECO:0000313" key="2">
    <source>
        <dbReference type="Proteomes" id="UP000325081"/>
    </source>
</evidence>